<dbReference type="EMBL" id="SNZP01000006">
    <property type="protein sequence ID" value="TDR80092.1"/>
    <property type="molecule type" value="Genomic_DNA"/>
</dbReference>
<keyword evidence="2" id="KW-1277">Toxin-antitoxin system</keyword>
<reference evidence="3 4" key="1">
    <citation type="submission" date="2019-03" db="EMBL/GenBank/DDBJ databases">
        <title>Genomic Encyclopedia of Type Strains, Phase III (KMG-III): the genomes of soil and plant-associated and newly described type strains.</title>
        <authorList>
            <person name="Whitman W."/>
        </authorList>
    </citation>
    <scope>NUCLEOTIDE SEQUENCE [LARGE SCALE GENOMIC DNA]</scope>
    <source>
        <strain evidence="3 4">CECT 8976</strain>
    </source>
</reference>
<dbReference type="AlphaFoldDB" id="A0A4R7B893"/>
<organism evidence="3 4">
    <name type="scientific">Paludibacterium purpuratum</name>
    <dbReference type="NCBI Taxonomy" id="1144873"/>
    <lineage>
        <taxon>Bacteria</taxon>
        <taxon>Pseudomonadati</taxon>
        <taxon>Pseudomonadota</taxon>
        <taxon>Betaproteobacteria</taxon>
        <taxon>Neisseriales</taxon>
        <taxon>Chromobacteriaceae</taxon>
        <taxon>Paludibacterium</taxon>
    </lineage>
</organism>
<proteinExistence type="inferred from homology"/>
<dbReference type="PANTHER" id="PTHR33755">
    <property type="entry name" value="TOXIN PARE1-RELATED"/>
    <property type="match status" value="1"/>
</dbReference>
<dbReference type="Pfam" id="PF05016">
    <property type="entry name" value="ParE_toxin"/>
    <property type="match status" value="1"/>
</dbReference>
<comment type="caution">
    <text evidence="3">The sequence shown here is derived from an EMBL/GenBank/DDBJ whole genome shotgun (WGS) entry which is preliminary data.</text>
</comment>
<dbReference type="InterPro" id="IPR051803">
    <property type="entry name" value="TA_system_RelE-like_toxin"/>
</dbReference>
<dbReference type="InterPro" id="IPR035093">
    <property type="entry name" value="RelE/ParE_toxin_dom_sf"/>
</dbReference>
<dbReference type="OrthoDB" id="9798046at2"/>
<evidence type="ECO:0000313" key="4">
    <source>
        <dbReference type="Proteomes" id="UP000295611"/>
    </source>
</evidence>
<keyword evidence="4" id="KW-1185">Reference proteome</keyword>
<comment type="similarity">
    <text evidence="1">Belongs to the RelE toxin family.</text>
</comment>
<accession>A0A4R7B893</accession>
<dbReference type="Proteomes" id="UP000295611">
    <property type="component" value="Unassembled WGS sequence"/>
</dbReference>
<evidence type="ECO:0000256" key="2">
    <source>
        <dbReference type="ARBA" id="ARBA00022649"/>
    </source>
</evidence>
<evidence type="ECO:0000313" key="3">
    <source>
        <dbReference type="EMBL" id="TDR80092.1"/>
    </source>
</evidence>
<sequence>MQVRWLKQAIRNLAKEVDHIAAENPSAARSLTKAIRESTNNLMTFPAQGRPGRVPGTRELVVDGTPYLIPYRVKGDVVQILRVFHIRRKLPTSW</sequence>
<dbReference type="Gene3D" id="3.30.2310.20">
    <property type="entry name" value="RelE-like"/>
    <property type="match status" value="1"/>
</dbReference>
<dbReference type="RefSeq" id="WP_133680470.1">
    <property type="nucleotide sequence ID" value="NZ_SNZP01000006.1"/>
</dbReference>
<protein>
    <submittedName>
        <fullName evidence="3">Addiction module RelE/StbE family toxin</fullName>
    </submittedName>
</protein>
<evidence type="ECO:0000256" key="1">
    <source>
        <dbReference type="ARBA" id="ARBA00006226"/>
    </source>
</evidence>
<dbReference type="NCBIfam" id="TIGR02385">
    <property type="entry name" value="RelE_StbE"/>
    <property type="match status" value="1"/>
</dbReference>
<dbReference type="InterPro" id="IPR007712">
    <property type="entry name" value="RelE/ParE_toxin"/>
</dbReference>
<name>A0A4R7B893_9NEIS</name>
<gene>
    <name evidence="3" type="ORF">DFP86_106235</name>
</gene>